<comment type="subcellular location">
    <subcellularLocation>
        <location evidence="5">Cell membrane</location>
        <topology evidence="5">Peripheral membrane protein</topology>
        <orientation evidence="5">Cytoplasmic side</orientation>
    </subcellularLocation>
    <text evidence="5">Localizes to the Z ring in an FtsZ-dependent manner. Targeted to the membrane through a conserved C-terminal amphipathic helix.</text>
</comment>
<evidence type="ECO:0000256" key="4">
    <source>
        <dbReference type="ARBA" id="ARBA00023306"/>
    </source>
</evidence>
<dbReference type="HAMAP" id="MF_02033">
    <property type="entry name" value="FtsA"/>
    <property type="match status" value="1"/>
</dbReference>
<protein>
    <recommendedName>
        <fullName evidence="5">Cell division protein FtsA</fullName>
    </recommendedName>
</protein>
<dbReference type="GO" id="GO:0032153">
    <property type="term" value="C:cell division site"/>
    <property type="evidence" value="ECO:0007669"/>
    <property type="project" value="UniProtKB-UniRule"/>
</dbReference>
<dbReference type="PANTHER" id="PTHR32432:SF4">
    <property type="entry name" value="CELL DIVISION PROTEIN FTSA"/>
    <property type="match status" value="1"/>
</dbReference>
<dbReference type="InterPro" id="IPR050696">
    <property type="entry name" value="FtsA/MreB"/>
</dbReference>
<dbReference type="GO" id="GO:0043093">
    <property type="term" value="P:FtsZ-dependent cytokinesis"/>
    <property type="evidence" value="ECO:0007669"/>
    <property type="project" value="UniProtKB-UniRule"/>
</dbReference>
<comment type="similarity">
    <text evidence="5">Belongs to the FtsA/MreB family.</text>
</comment>
<sequence>MSEHIITGIDVGTYQVKVVIVRVSHQKNEPHGLPQIIGTGHAESRGLRNGYIMNESDVIRSIRSAVTQAEKTAGVSVKKAYLSIGSVGLDEIISTGEVITSRADSEITTIDIEKASQDSEDRITDHIPNRKIIHAIPLRFRIDGEPVLGKPEGMRGTKLEVDTLFITTFEQHLNDLIGAVERTGIYVEDVMASPLAASFVILNKAQRRAGCIMANIGAETVSTVVFEDMTPISLKVFPIGANDITNDIALGLKITLEEAEKVKRGSITTTNYPKKRLEEIINARLSDIFELINLHLKKIKKDGLLPAGIILTGGGSITLGIQEFARNTLNLPARIATLEFDKNTKIRDASWAVAYGLCMIGASDGEESTTIGITKQAKRTILDWLSQFLP</sequence>
<keyword evidence="4 5" id="KW-0131">Cell cycle</keyword>
<evidence type="ECO:0000256" key="5">
    <source>
        <dbReference type="HAMAP-Rule" id="MF_02033"/>
    </source>
</evidence>
<keyword evidence="2 5" id="KW-0132">Cell division</keyword>
<dbReference type="Gene3D" id="3.30.420.40">
    <property type="match status" value="3"/>
</dbReference>
<organism evidence="7 8">
    <name type="scientific">Candidatus Kaiserbacteria bacterium RIFOXYD1_FULL_42_15</name>
    <dbReference type="NCBI Taxonomy" id="1798532"/>
    <lineage>
        <taxon>Bacteria</taxon>
        <taxon>Candidatus Kaiseribacteriota</taxon>
    </lineage>
</organism>
<evidence type="ECO:0000256" key="1">
    <source>
        <dbReference type="ARBA" id="ARBA00022475"/>
    </source>
</evidence>
<evidence type="ECO:0000313" key="7">
    <source>
        <dbReference type="EMBL" id="OGG87761.1"/>
    </source>
</evidence>
<evidence type="ECO:0000256" key="3">
    <source>
        <dbReference type="ARBA" id="ARBA00023136"/>
    </source>
</evidence>
<dbReference type="PANTHER" id="PTHR32432">
    <property type="entry name" value="CELL DIVISION PROTEIN FTSA-RELATED"/>
    <property type="match status" value="1"/>
</dbReference>
<dbReference type="PIRSF" id="PIRSF003101">
    <property type="entry name" value="FtsA"/>
    <property type="match status" value="1"/>
</dbReference>
<dbReference type="InterPro" id="IPR020823">
    <property type="entry name" value="Cell_div_FtsA"/>
</dbReference>
<dbReference type="SMART" id="SM00842">
    <property type="entry name" value="FtsA"/>
    <property type="match status" value="1"/>
</dbReference>
<accession>A0A1F6FPG9</accession>
<comment type="caution">
    <text evidence="7">The sequence shown here is derived from an EMBL/GenBank/DDBJ whole genome shotgun (WGS) entry which is preliminary data.</text>
</comment>
<reference evidence="7 8" key="1">
    <citation type="journal article" date="2016" name="Nat. Commun.">
        <title>Thousands of microbial genomes shed light on interconnected biogeochemical processes in an aquifer system.</title>
        <authorList>
            <person name="Anantharaman K."/>
            <person name="Brown C.T."/>
            <person name="Hug L.A."/>
            <person name="Sharon I."/>
            <person name="Castelle C.J."/>
            <person name="Probst A.J."/>
            <person name="Thomas B.C."/>
            <person name="Singh A."/>
            <person name="Wilkins M.J."/>
            <person name="Karaoz U."/>
            <person name="Brodie E.L."/>
            <person name="Williams K.H."/>
            <person name="Hubbard S.S."/>
            <person name="Banfield J.F."/>
        </authorList>
    </citation>
    <scope>NUCLEOTIDE SEQUENCE [LARGE SCALE GENOMIC DNA]</scope>
</reference>
<dbReference type="SUPFAM" id="SSF53067">
    <property type="entry name" value="Actin-like ATPase domain"/>
    <property type="match status" value="2"/>
</dbReference>
<name>A0A1F6FPG9_9BACT</name>
<evidence type="ECO:0000256" key="2">
    <source>
        <dbReference type="ARBA" id="ARBA00022618"/>
    </source>
</evidence>
<keyword evidence="3 5" id="KW-0472">Membrane</keyword>
<dbReference type="Pfam" id="PF02491">
    <property type="entry name" value="SHS2_FTSA"/>
    <property type="match status" value="1"/>
</dbReference>
<evidence type="ECO:0000259" key="6">
    <source>
        <dbReference type="SMART" id="SM00842"/>
    </source>
</evidence>
<gene>
    <name evidence="5" type="primary">ftsA</name>
    <name evidence="7" type="ORF">A2592_03535</name>
</gene>
<dbReference type="Pfam" id="PF14450">
    <property type="entry name" value="FtsA"/>
    <property type="match status" value="1"/>
</dbReference>
<dbReference type="EMBL" id="MFMT01000042">
    <property type="protein sequence ID" value="OGG87761.1"/>
    <property type="molecule type" value="Genomic_DNA"/>
</dbReference>
<dbReference type="AlphaFoldDB" id="A0A1F6FPG9"/>
<dbReference type="InterPro" id="IPR043129">
    <property type="entry name" value="ATPase_NBD"/>
</dbReference>
<dbReference type="NCBIfam" id="TIGR01174">
    <property type="entry name" value="ftsA"/>
    <property type="match status" value="1"/>
</dbReference>
<dbReference type="InterPro" id="IPR003494">
    <property type="entry name" value="SHS2_FtsA"/>
</dbReference>
<evidence type="ECO:0000313" key="8">
    <source>
        <dbReference type="Proteomes" id="UP000179230"/>
    </source>
</evidence>
<proteinExistence type="inferred from homology"/>
<comment type="subunit">
    <text evidence="5">Self-interacts. Interacts with FtsZ.</text>
</comment>
<feature type="domain" description="SHS2" evidence="6">
    <location>
        <begin position="6"/>
        <end position="201"/>
    </location>
</feature>
<dbReference type="Proteomes" id="UP000179230">
    <property type="component" value="Unassembled WGS sequence"/>
</dbReference>
<comment type="function">
    <text evidence="5">Cell division protein that is involved in the assembly of the Z ring. May serve as a membrane anchor for the Z ring.</text>
</comment>
<dbReference type="GO" id="GO:0009898">
    <property type="term" value="C:cytoplasmic side of plasma membrane"/>
    <property type="evidence" value="ECO:0007669"/>
    <property type="project" value="UniProtKB-UniRule"/>
</dbReference>
<keyword evidence="1 5" id="KW-1003">Cell membrane</keyword>